<proteinExistence type="predicted"/>
<keyword evidence="2" id="KW-1185">Reference proteome</keyword>
<protein>
    <submittedName>
        <fullName evidence="1">Uncharacterized protein</fullName>
    </submittedName>
</protein>
<dbReference type="AlphaFoldDB" id="W2T7I6"/>
<sequence>MVATMGTVEEEVDFFRCLEVFSVFDSRITRRRTTIPTIKRHRTIPTISRPHTLIINQHTSREQHIRAKVG</sequence>
<organism evidence="1 2">
    <name type="scientific">Necator americanus</name>
    <name type="common">Human hookworm</name>
    <dbReference type="NCBI Taxonomy" id="51031"/>
    <lineage>
        <taxon>Eukaryota</taxon>
        <taxon>Metazoa</taxon>
        <taxon>Ecdysozoa</taxon>
        <taxon>Nematoda</taxon>
        <taxon>Chromadorea</taxon>
        <taxon>Rhabditida</taxon>
        <taxon>Rhabditina</taxon>
        <taxon>Rhabditomorpha</taxon>
        <taxon>Strongyloidea</taxon>
        <taxon>Ancylostomatidae</taxon>
        <taxon>Bunostominae</taxon>
        <taxon>Necator</taxon>
    </lineage>
</organism>
<dbReference type="EMBL" id="KI660149">
    <property type="protein sequence ID" value="ETN77813.1"/>
    <property type="molecule type" value="Genomic_DNA"/>
</dbReference>
<evidence type="ECO:0000313" key="2">
    <source>
        <dbReference type="Proteomes" id="UP000053676"/>
    </source>
</evidence>
<reference evidence="2" key="1">
    <citation type="journal article" date="2014" name="Nat. Genet.">
        <title>Genome of the human hookworm Necator americanus.</title>
        <authorList>
            <person name="Tang Y.T."/>
            <person name="Gao X."/>
            <person name="Rosa B.A."/>
            <person name="Abubucker S."/>
            <person name="Hallsworth-Pepin K."/>
            <person name="Martin J."/>
            <person name="Tyagi R."/>
            <person name="Heizer E."/>
            <person name="Zhang X."/>
            <person name="Bhonagiri-Palsikar V."/>
            <person name="Minx P."/>
            <person name="Warren W.C."/>
            <person name="Wang Q."/>
            <person name="Zhan B."/>
            <person name="Hotez P.J."/>
            <person name="Sternberg P.W."/>
            <person name="Dougall A."/>
            <person name="Gaze S.T."/>
            <person name="Mulvenna J."/>
            <person name="Sotillo J."/>
            <person name="Ranganathan S."/>
            <person name="Rabelo E.M."/>
            <person name="Wilson R.K."/>
            <person name="Felgner P.L."/>
            <person name="Bethony J."/>
            <person name="Hawdon J.M."/>
            <person name="Gasser R.B."/>
            <person name="Loukas A."/>
            <person name="Mitreva M."/>
        </authorList>
    </citation>
    <scope>NUCLEOTIDE SEQUENCE [LARGE SCALE GENOMIC DNA]</scope>
</reference>
<gene>
    <name evidence="1" type="ORF">NECAME_10762</name>
</gene>
<evidence type="ECO:0000313" key="1">
    <source>
        <dbReference type="EMBL" id="ETN77813.1"/>
    </source>
</evidence>
<dbReference type="KEGG" id="nai:NECAME_10762"/>
<name>W2T7I6_NECAM</name>
<dbReference type="CTD" id="25350791"/>
<dbReference type="Proteomes" id="UP000053676">
    <property type="component" value="Unassembled WGS sequence"/>
</dbReference>
<accession>W2T7I6</accession>
<dbReference type="GeneID" id="25350791"/>